<feature type="compositionally biased region" description="Low complexity" evidence="1">
    <location>
        <begin position="1232"/>
        <end position="1256"/>
    </location>
</feature>
<feature type="signal peptide" evidence="2">
    <location>
        <begin position="1"/>
        <end position="21"/>
    </location>
</feature>
<reference evidence="4 5" key="1">
    <citation type="submission" date="2017-09" db="EMBL/GenBank/DDBJ databases">
        <authorList>
            <person name="Ehlers B."/>
            <person name="Leendertz F.H."/>
        </authorList>
    </citation>
    <scope>NUCLEOTIDE SEQUENCE [LARGE SCALE GENOMIC DNA]</scope>
    <source>
        <strain evidence="4 5">CGMCC 1.10978</strain>
    </source>
</reference>
<evidence type="ECO:0000259" key="3">
    <source>
        <dbReference type="Pfam" id="PF02514"/>
    </source>
</evidence>
<gene>
    <name evidence="4" type="ORF">SAMN06296416_101681</name>
</gene>
<organism evidence="4 5">
    <name type="scientific">Pseudoxanthomonas wuyuanensis</name>
    <dbReference type="NCBI Taxonomy" id="1073196"/>
    <lineage>
        <taxon>Bacteria</taxon>
        <taxon>Pseudomonadati</taxon>
        <taxon>Pseudomonadota</taxon>
        <taxon>Gammaproteobacteria</taxon>
        <taxon>Lysobacterales</taxon>
        <taxon>Lysobacteraceae</taxon>
        <taxon>Pseudoxanthomonas</taxon>
    </lineage>
</organism>
<accession>A0A286CYQ4</accession>
<dbReference type="Pfam" id="PF02514">
    <property type="entry name" value="CobN-Mg_chel"/>
    <property type="match status" value="1"/>
</dbReference>
<proteinExistence type="predicted"/>
<evidence type="ECO:0000256" key="2">
    <source>
        <dbReference type="SAM" id="SignalP"/>
    </source>
</evidence>
<dbReference type="CDD" id="cd10150">
    <property type="entry name" value="CobN_like"/>
    <property type="match status" value="1"/>
</dbReference>
<keyword evidence="2" id="KW-0732">Signal</keyword>
<dbReference type="RefSeq" id="WP_097120441.1">
    <property type="nucleotide sequence ID" value="NZ_OCND01000001.1"/>
</dbReference>
<feature type="chain" id="PRO_5012063687" evidence="2">
    <location>
        <begin position="22"/>
        <end position="1311"/>
    </location>
</feature>
<evidence type="ECO:0000313" key="5">
    <source>
        <dbReference type="Proteomes" id="UP000219374"/>
    </source>
</evidence>
<evidence type="ECO:0000313" key="4">
    <source>
        <dbReference type="EMBL" id="SOD51542.1"/>
    </source>
</evidence>
<keyword evidence="5" id="KW-1185">Reference proteome</keyword>
<dbReference type="NCBIfam" id="NF004644">
    <property type="entry name" value="PRK05989.2-2"/>
    <property type="match status" value="1"/>
</dbReference>
<dbReference type="PANTHER" id="PTHR44119">
    <property type="entry name" value="MAGNESIUM-CHELATASE SUBUNIT CHLH, CHLOROPLASTIC"/>
    <property type="match status" value="1"/>
</dbReference>
<feature type="region of interest" description="Disordered" evidence="1">
    <location>
        <begin position="1232"/>
        <end position="1261"/>
    </location>
</feature>
<name>A0A286CYQ4_9GAMM</name>
<dbReference type="Proteomes" id="UP000219374">
    <property type="component" value="Unassembled WGS sequence"/>
</dbReference>
<evidence type="ECO:0000256" key="1">
    <source>
        <dbReference type="SAM" id="MobiDB-lite"/>
    </source>
</evidence>
<feature type="domain" description="CobN/magnesium chelatase" evidence="3">
    <location>
        <begin position="143"/>
        <end position="1195"/>
    </location>
</feature>
<dbReference type="PANTHER" id="PTHR44119:SF4">
    <property type="entry name" value="AEROBIC COBALTOCHELATASE SUBUNIT COBN"/>
    <property type="match status" value="1"/>
</dbReference>
<dbReference type="EMBL" id="OCND01000001">
    <property type="protein sequence ID" value="SOD51542.1"/>
    <property type="molecule type" value="Genomic_DNA"/>
</dbReference>
<dbReference type="InterPro" id="IPR003672">
    <property type="entry name" value="CobN/Mg_chltase"/>
</dbReference>
<protein>
    <submittedName>
        <fullName evidence="4">Cobaltochelatase CobN subunit</fullName>
    </submittedName>
</protein>
<sequence>MRPLRYALAGALLAAASVAQAALAQSPPGAVQAAAEQAECLQVRVVSNDFVLPAKAARLDRWGRPFGVCVSHRSVDGDDDPSRLFAGAQLLVLDTPRPSDAAEVKQRLQPALAAAGLPWVQVGGGPPASAQLPAAVARRIGGYYAAGGEANFHRFLEYLGRWHRDDDPERVPAAEPLPATGYYHPQAGQAFANAQALAAWWQARGVAGMPRVAVLVAANAIGSMETGVLDAVIDRAAAHGVQAFGLWFDASDERGLSAALEPLMVDAIVNLTHLQNGQARQAEFLELDVPVIQTLSSRQGTAEAWRSASSGVAPALVATFIAVPEGWGMSDPIVIGAVEEGEQRPIPEQVDALAAKLARLAALRRKPDLEKRLALMFWNYPAGENNLSASHLNVPRSVALLSERLAASGYKVRPTTEQGLIMAGQAMLSAYHRPEVLQSLLDRDLAEAFPVERYRRWLQALPALQREALLARWGQPERHPAVRTIDGEAVFVIPRLRLGHLLVMPQPPRSDRLGQSSHDQQSLPSHYYLAAYQFIRESYGADALIHFGTHGTQEWTPGKDRGLWVNDYPYLALGDLPVFYPYIQDNIGEAIQAKRRGRAVIVSHQTPAFAPAGLYDELRDLHAQVHEYMQLDEGGVRERTAALIGAAAVDAGIAADMGWTADAIDGDFPAFFQALHDHLHELARSAMPLGLHTFGQPAAAEHRLSTVMQQLGEPYYLALGLDPAEVFADDYADLQRSEPYRVLHRHLREGVPPEQAASPALREQIQRALERDAALADTQEIESLLRGLAGAFVPPGAGGDPIRNPEVRSGRNLFAFEPNKIPTRAAYAAGGEALAQLVAAYRQEHGGQAPAKLAFSLWSSEAIRHLGVLESQVLHALGLRPVWDEGGRVTALELLPDAELAHPRIDVVLQVTSVYRDQFDGFMRLLAEAIDRVANLDDGNPVARNREALAARLVERGLASPRAQQLAALRIFSNAPGEYGSGLTDAVLEEREDKSDEALAEGFLARLQYAYGAREWGLGSAEAGNLFAEQLRGVQAAVLARSSNLHGMLSTDHPFEYLGGLSLAVRHLDGASPALYVSDLRQQQGRTARADAFLASELRSRYLNPHWIGQMQQEGYAGTLQVLNVVNNLFGWQVTDPSMVRADQWQAVHDTYVRDVRRLGIEAWFDANHPTAHAQLIERMQEAIKRGYWQPDARTREELEQRLGQLTGRVAANAAPVLSAAGFGVDRNATASAQAAPPSAPSAPVADVAAAEQPVDSPADAPVRGQVMREVDAPPQASADALRQLPMLLLLAACIAAGAWFQLRRNTASSR</sequence>
<dbReference type="OrthoDB" id="9757976at2"/>